<dbReference type="AlphaFoldDB" id="A0A3M7QEF7"/>
<evidence type="ECO:0000256" key="1">
    <source>
        <dbReference type="SAM" id="Phobius"/>
    </source>
</evidence>
<evidence type="ECO:0000313" key="3">
    <source>
        <dbReference type="Proteomes" id="UP000276133"/>
    </source>
</evidence>
<comment type="caution">
    <text evidence="2">The sequence shown here is derived from an EMBL/GenBank/DDBJ whole genome shotgun (WGS) entry which is preliminary data.</text>
</comment>
<protein>
    <submittedName>
        <fullName evidence="2">Uncharacterized protein</fullName>
    </submittedName>
</protein>
<feature type="transmembrane region" description="Helical" evidence="1">
    <location>
        <begin position="6"/>
        <end position="30"/>
    </location>
</feature>
<accession>A0A3M7QEF7</accession>
<dbReference type="Proteomes" id="UP000276133">
    <property type="component" value="Unassembled WGS sequence"/>
</dbReference>
<dbReference type="EMBL" id="REGN01006372">
    <property type="protein sequence ID" value="RNA09770.1"/>
    <property type="molecule type" value="Genomic_DNA"/>
</dbReference>
<keyword evidence="1" id="KW-0472">Membrane</keyword>
<evidence type="ECO:0000313" key="2">
    <source>
        <dbReference type="EMBL" id="RNA09770.1"/>
    </source>
</evidence>
<keyword evidence="1" id="KW-0812">Transmembrane</keyword>
<keyword evidence="3" id="KW-1185">Reference proteome</keyword>
<name>A0A3M7QEF7_BRAPC</name>
<gene>
    <name evidence="2" type="ORF">BpHYR1_011450</name>
</gene>
<sequence length="86" mass="9558">MTLFPLSFFFFNSVVIVVIIATAFSSLCVFPDTIFDQLKLVVGNVSFCLLSITSTRLLNSEISTLRALKNSDKADIPNDYSFVIDL</sequence>
<organism evidence="2 3">
    <name type="scientific">Brachionus plicatilis</name>
    <name type="common">Marine rotifer</name>
    <name type="synonym">Brachionus muelleri</name>
    <dbReference type="NCBI Taxonomy" id="10195"/>
    <lineage>
        <taxon>Eukaryota</taxon>
        <taxon>Metazoa</taxon>
        <taxon>Spiralia</taxon>
        <taxon>Gnathifera</taxon>
        <taxon>Rotifera</taxon>
        <taxon>Eurotatoria</taxon>
        <taxon>Monogononta</taxon>
        <taxon>Pseudotrocha</taxon>
        <taxon>Ploima</taxon>
        <taxon>Brachionidae</taxon>
        <taxon>Brachionus</taxon>
    </lineage>
</organism>
<keyword evidence="1" id="KW-1133">Transmembrane helix</keyword>
<proteinExistence type="predicted"/>
<reference evidence="2 3" key="1">
    <citation type="journal article" date="2018" name="Sci. Rep.">
        <title>Genomic signatures of local adaptation to the degree of environmental predictability in rotifers.</title>
        <authorList>
            <person name="Franch-Gras L."/>
            <person name="Hahn C."/>
            <person name="Garcia-Roger E.M."/>
            <person name="Carmona M.J."/>
            <person name="Serra M."/>
            <person name="Gomez A."/>
        </authorList>
    </citation>
    <scope>NUCLEOTIDE SEQUENCE [LARGE SCALE GENOMIC DNA]</scope>
    <source>
        <strain evidence="2">HYR1</strain>
    </source>
</reference>